<gene>
    <name evidence="1" type="ORF">LF41_2420</name>
</gene>
<dbReference type="Proteomes" id="UP000030518">
    <property type="component" value="Unassembled WGS sequence"/>
</dbReference>
<dbReference type="AlphaFoldDB" id="A0A0A2WJB5"/>
<proteinExistence type="predicted"/>
<evidence type="ECO:0000313" key="1">
    <source>
        <dbReference type="EMBL" id="KGQ19913.1"/>
    </source>
</evidence>
<comment type="caution">
    <text evidence="1">The sequence shown here is derived from an EMBL/GenBank/DDBJ whole genome shotgun (WGS) entry which is preliminary data.</text>
</comment>
<name>A0A0A2WJB5_9GAMM</name>
<dbReference type="STRING" id="1300345.LF41_2420"/>
<keyword evidence="2" id="KW-1185">Reference proteome</keyword>
<sequence length="53" mass="6185">MIHHKTTMRWDWKASEWKHVGWRMGHVVASPLPGKFHPSLIGSHWKAPFLARG</sequence>
<evidence type="ECO:0000313" key="2">
    <source>
        <dbReference type="Proteomes" id="UP000030518"/>
    </source>
</evidence>
<dbReference type="PATRIC" id="fig|1300345.3.peg.989"/>
<organism evidence="1 2">
    <name type="scientific">Lysobacter dokdonensis DS-58</name>
    <dbReference type="NCBI Taxonomy" id="1300345"/>
    <lineage>
        <taxon>Bacteria</taxon>
        <taxon>Pseudomonadati</taxon>
        <taxon>Pseudomonadota</taxon>
        <taxon>Gammaproteobacteria</taxon>
        <taxon>Lysobacterales</taxon>
        <taxon>Lysobacteraceae</taxon>
        <taxon>Noviluteimonas</taxon>
    </lineage>
</organism>
<protein>
    <submittedName>
        <fullName evidence="1">Uncharacterized protein</fullName>
    </submittedName>
</protein>
<reference evidence="1 2" key="1">
    <citation type="submission" date="2014-09" db="EMBL/GenBank/DDBJ databases">
        <title>Genome sequences of Lysobacter dokdonensis DS-58.</title>
        <authorList>
            <person name="Kim J.F."/>
            <person name="Kwak M.-J."/>
        </authorList>
    </citation>
    <scope>NUCLEOTIDE SEQUENCE [LARGE SCALE GENOMIC DNA]</scope>
    <source>
        <strain evidence="1 2">DS-58</strain>
    </source>
</reference>
<accession>A0A0A2WJB5</accession>
<dbReference type="EMBL" id="JRKJ01000005">
    <property type="protein sequence ID" value="KGQ19913.1"/>
    <property type="molecule type" value="Genomic_DNA"/>
</dbReference>